<evidence type="ECO:0000313" key="5">
    <source>
        <dbReference type="Proteomes" id="UP001183615"/>
    </source>
</evidence>
<dbReference type="GO" id="GO:0004497">
    <property type="term" value="F:monooxygenase activity"/>
    <property type="evidence" value="ECO:0007669"/>
    <property type="project" value="UniProtKB-KW"/>
</dbReference>
<sequence>MPSSDGRGTWDIRVPVLIAGGGPAGLAASLALSRYGVHHLLVNRHLGTAHTPRAHLINQRTGEILRDLGVEDRVLASAVPGEAMANHVFMSTFAGPEVARIDAYGNGQDRVGAYRAASPSPLCNLPQHLLEPILVAAIEEACVGELRFGHEFVSLEQDEHGVTAVITDRLSGHEYVVRADYLIGADGARSRVLRQLGLDLEGHTGVARAVTTWFEADLSRYAAHRPALLYMGAVPGHDPADGRVFVSLRPWHEWLHLTFPPPTQEVDENDHEAVRAGIRESIGDPSVDITIKNVSAWEVNSAVAPRYARGRVFCVGDAVHQNPPTNGLGLNSAIADSFNLCWKLRLVLDGLAGPGLLDTYEAERQPVGRQIVDRAFRSMLDLMGIPQALGFADGQSAQEQWHLLETLHDETPEAEKRRAALAAATAAIHGQANAHGVELGYRYRTGATVPDHTPEPVQDRDPELYYRATTWPGARLPHAWLENGRRRCSTLDVTGHGRFVLLTGPGGERWHEAARDAALLTGLHVTVRGIGTRGGLRDPYGTWADLREVEASGAVLVRPDGHVAWRAADSGHAGELPQVMATILATSPQHPDGEPPPPARPAP</sequence>
<dbReference type="PRINTS" id="PR00420">
    <property type="entry name" value="RNGMNOXGNASE"/>
</dbReference>
<dbReference type="RefSeq" id="WP_311620612.1">
    <property type="nucleotide sequence ID" value="NZ_JAVREV010000019.1"/>
</dbReference>
<feature type="domain" description="FAD-binding" evidence="3">
    <location>
        <begin position="14"/>
        <end position="375"/>
    </location>
</feature>
<reference evidence="5" key="1">
    <citation type="submission" date="2023-07" db="EMBL/GenBank/DDBJ databases">
        <title>30 novel species of actinomycetes from the DSMZ collection.</title>
        <authorList>
            <person name="Nouioui I."/>
        </authorList>
    </citation>
    <scope>NUCLEOTIDE SEQUENCE [LARGE SCALE GENOMIC DNA]</scope>
    <source>
        <strain evidence="5">DSM 41886</strain>
    </source>
</reference>
<proteinExistence type="predicted"/>
<dbReference type="EMBL" id="JAVREV010000019">
    <property type="protein sequence ID" value="MDT0446462.1"/>
    <property type="molecule type" value="Genomic_DNA"/>
</dbReference>
<keyword evidence="4" id="KW-0560">Oxidoreductase</keyword>
<dbReference type="InterPro" id="IPR050641">
    <property type="entry name" value="RIFMO-like"/>
</dbReference>
<keyword evidence="5" id="KW-1185">Reference proteome</keyword>
<dbReference type="Pfam" id="PF01494">
    <property type="entry name" value="FAD_binding_3"/>
    <property type="match status" value="1"/>
</dbReference>
<gene>
    <name evidence="4" type="ORF">RM779_28270</name>
</gene>
<dbReference type="SUPFAM" id="SSF51905">
    <property type="entry name" value="FAD/NAD(P)-binding domain"/>
    <property type="match status" value="1"/>
</dbReference>
<dbReference type="InterPro" id="IPR002938">
    <property type="entry name" value="FAD-bd"/>
</dbReference>
<keyword evidence="2" id="KW-0274">FAD</keyword>
<dbReference type="Pfam" id="PF21274">
    <property type="entry name" value="Rng_hyd_C"/>
    <property type="match status" value="1"/>
</dbReference>
<accession>A0ABU2SBW1</accession>
<keyword evidence="4" id="KW-0503">Monooxygenase</keyword>
<evidence type="ECO:0000313" key="4">
    <source>
        <dbReference type="EMBL" id="MDT0446462.1"/>
    </source>
</evidence>
<evidence type="ECO:0000259" key="3">
    <source>
        <dbReference type="Pfam" id="PF01494"/>
    </source>
</evidence>
<dbReference type="Gene3D" id="3.50.50.60">
    <property type="entry name" value="FAD/NAD(P)-binding domain"/>
    <property type="match status" value="1"/>
</dbReference>
<evidence type="ECO:0000256" key="2">
    <source>
        <dbReference type="ARBA" id="ARBA00022827"/>
    </source>
</evidence>
<organism evidence="4 5">
    <name type="scientific">Streptomyces johnsoniae</name>
    <dbReference type="NCBI Taxonomy" id="3075532"/>
    <lineage>
        <taxon>Bacteria</taxon>
        <taxon>Bacillati</taxon>
        <taxon>Actinomycetota</taxon>
        <taxon>Actinomycetes</taxon>
        <taxon>Kitasatosporales</taxon>
        <taxon>Streptomycetaceae</taxon>
        <taxon>Streptomyces</taxon>
    </lineage>
</organism>
<evidence type="ECO:0000256" key="1">
    <source>
        <dbReference type="ARBA" id="ARBA00022630"/>
    </source>
</evidence>
<dbReference type="InterPro" id="IPR036188">
    <property type="entry name" value="FAD/NAD-bd_sf"/>
</dbReference>
<name>A0ABU2SBW1_9ACTN</name>
<dbReference type="Gene3D" id="3.40.30.120">
    <property type="match status" value="1"/>
</dbReference>
<keyword evidence="1" id="KW-0285">Flavoprotein</keyword>
<dbReference type="PANTHER" id="PTHR43004:SF8">
    <property type="entry name" value="FAD-BINDING DOMAIN-CONTAINING PROTEIN-RELATED"/>
    <property type="match status" value="1"/>
</dbReference>
<dbReference type="Proteomes" id="UP001183615">
    <property type="component" value="Unassembled WGS sequence"/>
</dbReference>
<comment type="caution">
    <text evidence="4">The sequence shown here is derived from an EMBL/GenBank/DDBJ whole genome shotgun (WGS) entry which is preliminary data.</text>
</comment>
<dbReference type="PANTHER" id="PTHR43004">
    <property type="entry name" value="TRK SYSTEM POTASSIUM UPTAKE PROTEIN"/>
    <property type="match status" value="1"/>
</dbReference>
<dbReference type="Gene3D" id="3.30.9.10">
    <property type="entry name" value="D-Amino Acid Oxidase, subunit A, domain 2"/>
    <property type="match status" value="1"/>
</dbReference>
<protein>
    <submittedName>
        <fullName evidence="4">FAD-dependent monooxygenase</fullName>
    </submittedName>
</protein>